<reference evidence="1" key="2">
    <citation type="submission" date="2020-11" db="EMBL/GenBank/DDBJ databases">
        <authorList>
            <person name="McCartney M.A."/>
            <person name="Auch B."/>
            <person name="Kono T."/>
            <person name="Mallez S."/>
            <person name="Becker A."/>
            <person name="Gohl D.M."/>
            <person name="Silverstein K.A.T."/>
            <person name="Koren S."/>
            <person name="Bechman K.B."/>
            <person name="Herman A."/>
            <person name="Abrahante J.E."/>
            <person name="Garbe J."/>
        </authorList>
    </citation>
    <scope>NUCLEOTIDE SEQUENCE</scope>
    <source>
        <strain evidence="1">Duluth1</strain>
        <tissue evidence="1">Whole animal</tissue>
    </source>
</reference>
<evidence type="ECO:0000313" key="1">
    <source>
        <dbReference type="EMBL" id="KAH3715003.1"/>
    </source>
</evidence>
<keyword evidence="2" id="KW-1185">Reference proteome</keyword>
<proteinExistence type="predicted"/>
<reference evidence="1" key="1">
    <citation type="journal article" date="2019" name="bioRxiv">
        <title>The Genome of the Zebra Mussel, Dreissena polymorpha: A Resource for Invasive Species Research.</title>
        <authorList>
            <person name="McCartney M.A."/>
            <person name="Auch B."/>
            <person name="Kono T."/>
            <person name="Mallez S."/>
            <person name="Zhang Y."/>
            <person name="Obille A."/>
            <person name="Becker A."/>
            <person name="Abrahante J.E."/>
            <person name="Garbe J."/>
            <person name="Badalamenti J.P."/>
            <person name="Herman A."/>
            <person name="Mangelson H."/>
            <person name="Liachko I."/>
            <person name="Sullivan S."/>
            <person name="Sone E.D."/>
            <person name="Koren S."/>
            <person name="Silverstein K.A.T."/>
            <person name="Beckman K.B."/>
            <person name="Gohl D.M."/>
        </authorList>
    </citation>
    <scope>NUCLEOTIDE SEQUENCE</scope>
    <source>
        <strain evidence="1">Duluth1</strain>
        <tissue evidence="1">Whole animal</tissue>
    </source>
</reference>
<dbReference type="Proteomes" id="UP000828390">
    <property type="component" value="Unassembled WGS sequence"/>
</dbReference>
<comment type="caution">
    <text evidence="1">The sequence shown here is derived from an EMBL/GenBank/DDBJ whole genome shotgun (WGS) entry which is preliminary data.</text>
</comment>
<protein>
    <submittedName>
        <fullName evidence="1">Uncharacterized protein</fullName>
    </submittedName>
</protein>
<accession>A0A9D4C0R7</accession>
<dbReference type="AlphaFoldDB" id="A0A9D4C0R7"/>
<evidence type="ECO:0000313" key="2">
    <source>
        <dbReference type="Proteomes" id="UP000828390"/>
    </source>
</evidence>
<gene>
    <name evidence="1" type="ORF">DPMN_057706</name>
</gene>
<dbReference type="EMBL" id="JAIWYP010000013">
    <property type="protein sequence ID" value="KAH3715003.1"/>
    <property type="molecule type" value="Genomic_DNA"/>
</dbReference>
<organism evidence="1 2">
    <name type="scientific">Dreissena polymorpha</name>
    <name type="common">Zebra mussel</name>
    <name type="synonym">Mytilus polymorpha</name>
    <dbReference type="NCBI Taxonomy" id="45954"/>
    <lineage>
        <taxon>Eukaryota</taxon>
        <taxon>Metazoa</taxon>
        <taxon>Spiralia</taxon>
        <taxon>Lophotrochozoa</taxon>
        <taxon>Mollusca</taxon>
        <taxon>Bivalvia</taxon>
        <taxon>Autobranchia</taxon>
        <taxon>Heteroconchia</taxon>
        <taxon>Euheterodonta</taxon>
        <taxon>Imparidentia</taxon>
        <taxon>Neoheterodontei</taxon>
        <taxon>Myida</taxon>
        <taxon>Dreissenoidea</taxon>
        <taxon>Dreissenidae</taxon>
        <taxon>Dreissena</taxon>
    </lineage>
</organism>
<name>A0A9D4C0R7_DREPO</name>
<sequence length="67" mass="7854">MFRYCFNYTCRSFIHSNLLYLDHGTGNRYKCPGVDDLGLFGWIKHTYGEFLSTLYQAFGNYSSTSFQ</sequence>